<dbReference type="Pfam" id="PF11168">
    <property type="entry name" value="DUF2955"/>
    <property type="match status" value="1"/>
</dbReference>
<dbReference type="Proteomes" id="UP000339249">
    <property type="component" value="Unassembled WGS sequence"/>
</dbReference>
<keyword evidence="1" id="KW-0812">Transmembrane</keyword>
<feature type="transmembrane region" description="Helical" evidence="1">
    <location>
        <begin position="45"/>
        <end position="65"/>
    </location>
</feature>
<reference evidence="2 3" key="1">
    <citation type="submission" date="2019-04" db="EMBL/GenBank/DDBJ databases">
        <authorList>
            <consortium name="Pathogen Informatics"/>
        </authorList>
    </citation>
    <scope>NUCLEOTIDE SEQUENCE [LARGE SCALE GENOMIC DNA]</scope>
    <source>
        <strain evidence="2 3">NCTC9185</strain>
    </source>
</reference>
<gene>
    <name evidence="2" type="ORF">NCTC9185_05756</name>
</gene>
<organism evidence="2 3">
    <name type="scientific">Raoultella terrigena</name>
    <name type="common">Klebsiella terrigena</name>
    <dbReference type="NCBI Taxonomy" id="577"/>
    <lineage>
        <taxon>Bacteria</taxon>
        <taxon>Pseudomonadati</taxon>
        <taxon>Pseudomonadota</taxon>
        <taxon>Gammaproteobacteria</taxon>
        <taxon>Enterobacterales</taxon>
        <taxon>Enterobacteriaceae</taxon>
        <taxon>Klebsiella/Raoultella group</taxon>
        <taxon>Raoultella</taxon>
    </lineage>
</organism>
<dbReference type="InterPro" id="IPR022604">
    <property type="entry name" value="DUF2955"/>
</dbReference>
<accession>A0A4V6J2F0</accession>
<name>A0A4V6J2F0_RAOTE</name>
<feature type="transmembrane region" description="Helical" evidence="1">
    <location>
        <begin position="236"/>
        <end position="258"/>
    </location>
</feature>
<evidence type="ECO:0000313" key="2">
    <source>
        <dbReference type="EMBL" id="VTN13714.1"/>
    </source>
</evidence>
<keyword evidence="1" id="KW-0472">Membrane</keyword>
<feature type="transmembrane region" description="Helical" evidence="1">
    <location>
        <begin position="148"/>
        <end position="168"/>
    </location>
</feature>
<evidence type="ECO:0000313" key="3">
    <source>
        <dbReference type="Proteomes" id="UP000339249"/>
    </source>
</evidence>
<protein>
    <submittedName>
        <fullName evidence="2">Protein of uncharacterized function (DUF2955)</fullName>
    </submittedName>
</protein>
<keyword evidence="1" id="KW-1133">Transmembrane helix</keyword>
<dbReference type="EMBL" id="CABDVU010000001">
    <property type="protein sequence ID" value="VTN13714.1"/>
    <property type="molecule type" value="Genomic_DNA"/>
</dbReference>
<feature type="transmembrane region" description="Helical" evidence="1">
    <location>
        <begin position="213"/>
        <end position="229"/>
    </location>
</feature>
<proteinExistence type="predicted"/>
<dbReference type="AlphaFoldDB" id="A0A4V6J2F0"/>
<evidence type="ECO:0000256" key="1">
    <source>
        <dbReference type="SAM" id="Phobius"/>
    </source>
</evidence>
<sequence length="381" mass="42168">MSINTLARVFTPHGNIVYTANDFRQTLRIAVAGTVALSISTFYDVQYGVFFVVYPLMLLSLVPVFNRHVARQFIFSAAVKLRGNGADRRLSVAVAGDYDAGGLRPLRDALSFYEPGPLFLLGSMGVVCQSTMLNFMSYPTSNWHTLMFSNIEACVMAVALSALLNYLIPDVEPRQPPPRIEKDAARIRHESLLSGSVATMIFVVFQICDLSDSLSALMAGILILFPMHYRGAVISSIWRVVGVVLACLYILVVQLLIYDFSNHMVLMMPLIALGLAFSARLHVMEKVGAGVGFASITTIGIMFGQNLHPDQDLNLQRSVPDKLGHYLAYRHPDAGVSRPPHPKLLCGRRGSLLANRNQAGKVRYSATLRRRSDKSPPWRRE</sequence>